<sequence>MGDPAILVLGAAAGALVAWLTSISALPTALHMFGRSKGLGLPLSIEEKQMREHLVRRLYTVVAPLVCGVGGAVFALQMFGSGEWVR</sequence>
<name>A0A1R3VMG9_9HYPH</name>
<gene>
    <name evidence="2" type="ORF">BQ8794_70581</name>
</gene>
<evidence type="ECO:0000313" key="2">
    <source>
        <dbReference type="EMBL" id="SIT59651.1"/>
    </source>
</evidence>
<keyword evidence="1" id="KW-0812">Transmembrane</keyword>
<dbReference type="AlphaFoldDB" id="A0A1R3VMG9"/>
<proteinExistence type="predicted"/>
<keyword evidence="1" id="KW-0472">Membrane</keyword>
<dbReference type="RefSeq" id="WP_077383424.1">
    <property type="nucleotide sequence ID" value="NZ_FTPD01000067.1"/>
</dbReference>
<dbReference type="Proteomes" id="UP000188388">
    <property type="component" value="Unassembled WGS sequence"/>
</dbReference>
<accession>A0A1R3VMG9</accession>
<organism evidence="2 3">
    <name type="scientific">Mesorhizobium prunaredense</name>
    <dbReference type="NCBI Taxonomy" id="1631249"/>
    <lineage>
        <taxon>Bacteria</taxon>
        <taxon>Pseudomonadati</taxon>
        <taxon>Pseudomonadota</taxon>
        <taxon>Alphaproteobacteria</taxon>
        <taxon>Hyphomicrobiales</taxon>
        <taxon>Phyllobacteriaceae</taxon>
        <taxon>Mesorhizobium</taxon>
    </lineage>
</organism>
<feature type="transmembrane region" description="Helical" evidence="1">
    <location>
        <begin position="6"/>
        <end position="30"/>
    </location>
</feature>
<reference evidence="3" key="1">
    <citation type="submission" date="2017-01" db="EMBL/GenBank/DDBJ databases">
        <authorList>
            <person name="Brunel B."/>
        </authorList>
    </citation>
    <scope>NUCLEOTIDE SEQUENCE [LARGE SCALE GENOMIC DNA]</scope>
</reference>
<feature type="transmembrane region" description="Helical" evidence="1">
    <location>
        <begin position="58"/>
        <end position="79"/>
    </location>
</feature>
<evidence type="ECO:0000313" key="3">
    <source>
        <dbReference type="Proteomes" id="UP000188388"/>
    </source>
</evidence>
<keyword evidence="1" id="KW-1133">Transmembrane helix</keyword>
<protein>
    <submittedName>
        <fullName evidence="2">Major facilitator superfamily transporter</fullName>
    </submittedName>
</protein>
<dbReference type="EMBL" id="FTPD01000067">
    <property type="protein sequence ID" value="SIT59651.1"/>
    <property type="molecule type" value="Genomic_DNA"/>
</dbReference>
<dbReference type="STRING" id="1631249.BQ8794_70581"/>
<evidence type="ECO:0000256" key="1">
    <source>
        <dbReference type="SAM" id="Phobius"/>
    </source>
</evidence>
<keyword evidence="3" id="KW-1185">Reference proteome</keyword>